<keyword evidence="3" id="KW-1185">Reference proteome</keyword>
<reference evidence="2 3" key="1">
    <citation type="submission" date="2017-11" db="EMBL/GenBank/DDBJ databases">
        <title>The genome sequence of Pantoea rodasii DSM 26611.</title>
        <authorList>
            <person name="Gao J."/>
            <person name="Mao X."/>
            <person name="Sun J."/>
        </authorList>
    </citation>
    <scope>NUCLEOTIDE SEQUENCE [LARGE SCALE GENOMIC DNA]</scope>
    <source>
        <strain evidence="2 3">DSM 26611</strain>
    </source>
</reference>
<sequence length="240" mass="27353">MQTKRLNNLSLYRETYTEMKTEQHVPDNMIISSEDSASNSIRAVKVGRISKATLRRNVAIVWTVLLGFIFILSLPFSPVVMTPGIFLLCLTGFWTGRLINKWTDKPFSTASADSKLYWLFSRAAYRPGRYVGIKLSADISSRPMHEWVAEMAKFVLKEPCTLSRPLILRSHLLSNRRFREPLTEQLIAAGMCCTIRRDLPVLFPFLLKWFTPAVMVLGGKLPSLYAREVEIIVTPRIQAS</sequence>
<keyword evidence="1" id="KW-0812">Transmembrane</keyword>
<accession>A0A2M9WDH8</accession>
<proteinExistence type="predicted"/>
<protein>
    <submittedName>
        <fullName evidence="2">Uncharacterized protein</fullName>
    </submittedName>
</protein>
<keyword evidence="1" id="KW-1133">Transmembrane helix</keyword>
<dbReference type="OrthoDB" id="6548394at2"/>
<dbReference type="AlphaFoldDB" id="A0A2M9WDH8"/>
<feature type="transmembrane region" description="Helical" evidence="1">
    <location>
        <begin position="57"/>
        <end position="74"/>
    </location>
</feature>
<organism evidence="2 3">
    <name type="scientific">Pantoea rodasii</name>
    <dbReference type="NCBI Taxonomy" id="1076549"/>
    <lineage>
        <taxon>Bacteria</taxon>
        <taxon>Pseudomonadati</taxon>
        <taxon>Pseudomonadota</taxon>
        <taxon>Gammaproteobacteria</taxon>
        <taxon>Enterobacterales</taxon>
        <taxon>Erwiniaceae</taxon>
        <taxon>Pantoea</taxon>
    </lineage>
</organism>
<dbReference type="Proteomes" id="UP000232062">
    <property type="component" value="Unassembled WGS sequence"/>
</dbReference>
<name>A0A2M9WDH8_9GAMM</name>
<comment type="caution">
    <text evidence="2">The sequence shown here is derived from an EMBL/GenBank/DDBJ whole genome shotgun (WGS) entry which is preliminary data.</text>
</comment>
<gene>
    <name evidence="2" type="ORF">PRCB_10990</name>
</gene>
<dbReference type="EMBL" id="PIQI01000015">
    <property type="protein sequence ID" value="PJZ05559.1"/>
    <property type="molecule type" value="Genomic_DNA"/>
</dbReference>
<evidence type="ECO:0000256" key="1">
    <source>
        <dbReference type="SAM" id="Phobius"/>
    </source>
</evidence>
<keyword evidence="1" id="KW-0472">Membrane</keyword>
<evidence type="ECO:0000313" key="2">
    <source>
        <dbReference type="EMBL" id="PJZ05559.1"/>
    </source>
</evidence>
<evidence type="ECO:0000313" key="3">
    <source>
        <dbReference type="Proteomes" id="UP000232062"/>
    </source>
</evidence>
<dbReference type="RefSeq" id="WP_100701734.1">
    <property type="nucleotide sequence ID" value="NZ_MLFP01000023.1"/>
</dbReference>